<comment type="similarity">
    <text evidence="1 2">Belongs to the GST superfamily.</text>
</comment>
<dbReference type="InterPro" id="IPR036249">
    <property type="entry name" value="Thioredoxin-like_sf"/>
</dbReference>
<dbReference type="SFLD" id="SFLDG00358">
    <property type="entry name" value="Main_(cytGST)"/>
    <property type="match status" value="1"/>
</dbReference>
<dbReference type="Pfam" id="PF00043">
    <property type="entry name" value="GST_C"/>
    <property type="match status" value="1"/>
</dbReference>
<dbReference type="Proteomes" id="UP001302321">
    <property type="component" value="Unassembled WGS sequence"/>
</dbReference>
<dbReference type="GO" id="GO:0006414">
    <property type="term" value="P:translational elongation"/>
    <property type="evidence" value="ECO:0007669"/>
    <property type="project" value="TreeGrafter"/>
</dbReference>
<accession>A0AAN6WD59</accession>
<dbReference type="Gene3D" id="1.20.1050.10">
    <property type="match status" value="1"/>
</dbReference>
<evidence type="ECO:0000313" key="6">
    <source>
        <dbReference type="Proteomes" id="UP001302321"/>
    </source>
</evidence>
<reference evidence="5" key="1">
    <citation type="journal article" date="2023" name="Mol. Phylogenet. Evol.">
        <title>Genome-scale phylogeny and comparative genomics of the fungal order Sordariales.</title>
        <authorList>
            <person name="Hensen N."/>
            <person name="Bonometti L."/>
            <person name="Westerberg I."/>
            <person name="Brannstrom I.O."/>
            <person name="Guillou S."/>
            <person name="Cros-Aarteil S."/>
            <person name="Calhoun S."/>
            <person name="Haridas S."/>
            <person name="Kuo A."/>
            <person name="Mondo S."/>
            <person name="Pangilinan J."/>
            <person name="Riley R."/>
            <person name="LaButti K."/>
            <person name="Andreopoulos B."/>
            <person name="Lipzen A."/>
            <person name="Chen C."/>
            <person name="Yan M."/>
            <person name="Daum C."/>
            <person name="Ng V."/>
            <person name="Clum A."/>
            <person name="Steindorff A."/>
            <person name="Ohm R.A."/>
            <person name="Martin F."/>
            <person name="Silar P."/>
            <person name="Natvig D.O."/>
            <person name="Lalanne C."/>
            <person name="Gautier V."/>
            <person name="Ament-Velasquez S.L."/>
            <person name="Kruys A."/>
            <person name="Hutchinson M.I."/>
            <person name="Powell A.J."/>
            <person name="Barry K."/>
            <person name="Miller A.N."/>
            <person name="Grigoriev I.V."/>
            <person name="Debuchy R."/>
            <person name="Gladieux P."/>
            <person name="Hiltunen Thoren M."/>
            <person name="Johannesson H."/>
        </authorList>
    </citation>
    <scope>NUCLEOTIDE SEQUENCE</scope>
    <source>
        <strain evidence="5">CBS 892.96</strain>
    </source>
</reference>
<keyword evidence="6" id="KW-1185">Reference proteome</keyword>
<dbReference type="PROSITE" id="PS50404">
    <property type="entry name" value="GST_NTER"/>
    <property type="match status" value="1"/>
</dbReference>
<sequence length="266" mass="29025">MKHIVGQLALSLKPKSRNPLNISQHHLSFFNTLLTSHSINTTTATMAPIGKIYSYPNNYRVQIAQVAADLNNLTLEFPDFQMGVTNKTPSFLSHFPLGKVPAFSSADETFHLTEGLAIARYIASSGPASAQLLGSDPKTSALIEQWALFGESELANATIPPLLMVLAKMIPYDEARYNQCAGNLERAVKRLEEAVNDGRKFLVGDSLTLADLAVLGAMALAGKFLFDGEMRKQAPSVEGYLKGLLEVPEVKKHFGELTFCETRVQG</sequence>
<dbReference type="FunFam" id="3.40.30.10:FF:000142">
    <property type="entry name" value="Elongation factor 1 gamma"/>
    <property type="match status" value="1"/>
</dbReference>
<dbReference type="Gene3D" id="3.40.30.10">
    <property type="entry name" value="Glutaredoxin"/>
    <property type="match status" value="1"/>
</dbReference>
<dbReference type="InterPro" id="IPR004045">
    <property type="entry name" value="Glutathione_S-Trfase_N"/>
</dbReference>
<evidence type="ECO:0000256" key="1">
    <source>
        <dbReference type="ARBA" id="ARBA00007409"/>
    </source>
</evidence>
<dbReference type="InterPro" id="IPR010987">
    <property type="entry name" value="Glutathione-S-Trfase_C-like"/>
</dbReference>
<protein>
    <submittedName>
        <fullName evidence="5">Glutathione S-transferase</fullName>
    </submittedName>
</protein>
<evidence type="ECO:0000313" key="5">
    <source>
        <dbReference type="EMBL" id="KAK4178921.1"/>
    </source>
</evidence>
<dbReference type="SFLD" id="SFLDS00019">
    <property type="entry name" value="Glutathione_Transferase_(cytos"/>
    <property type="match status" value="1"/>
</dbReference>
<feature type="domain" description="GST C-terminal" evidence="4">
    <location>
        <begin position="136"/>
        <end position="264"/>
    </location>
</feature>
<dbReference type="EMBL" id="MU866127">
    <property type="protein sequence ID" value="KAK4178921.1"/>
    <property type="molecule type" value="Genomic_DNA"/>
</dbReference>
<comment type="caution">
    <text evidence="5">The sequence shown here is derived from an EMBL/GenBank/DDBJ whole genome shotgun (WGS) entry which is preliminary data.</text>
</comment>
<dbReference type="InterPro" id="IPR040079">
    <property type="entry name" value="Glutathione_S-Trfase"/>
</dbReference>
<dbReference type="PANTHER" id="PTHR43986">
    <property type="entry name" value="ELONGATION FACTOR 1-GAMMA"/>
    <property type="match status" value="1"/>
</dbReference>
<organism evidence="5 6">
    <name type="scientific">Triangularia setosa</name>
    <dbReference type="NCBI Taxonomy" id="2587417"/>
    <lineage>
        <taxon>Eukaryota</taxon>
        <taxon>Fungi</taxon>
        <taxon>Dikarya</taxon>
        <taxon>Ascomycota</taxon>
        <taxon>Pezizomycotina</taxon>
        <taxon>Sordariomycetes</taxon>
        <taxon>Sordariomycetidae</taxon>
        <taxon>Sordariales</taxon>
        <taxon>Podosporaceae</taxon>
        <taxon>Triangularia</taxon>
    </lineage>
</organism>
<proteinExistence type="inferred from homology"/>
<dbReference type="CDD" id="cd03044">
    <property type="entry name" value="GST_N_EF1Bgamma"/>
    <property type="match status" value="1"/>
</dbReference>
<evidence type="ECO:0000259" key="3">
    <source>
        <dbReference type="PROSITE" id="PS50404"/>
    </source>
</evidence>
<feature type="domain" description="GST N-terminal" evidence="3">
    <location>
        <begin position="48"/>
        <end position="130"/>
    </location>
</feature>
<evidence type="ECO:0000259" key="4">
    <source>
        <dbReference type="PROSITE" id="PS50405"/>
    </source>
</evidence>
<dbReference type="AlphaFoldDB" id="A0AAN6WD59"/>
<dbReference type="Pfam" id="PF02798">
    <property type="entry name" value="GST_N"/>
    <property type="match status" value="1"/>
</dbReference>
<reference evidence="5" key="2">
    <citation type="submission" date="2023-05" db="EMBL/GenBank/DDBJ databases">
        <authorList>
            <consortium name="Lawrence Berkeley National Laboratory"/>
            <person name="Steindorff A."/>
            <person name="Hensen N."/>
            <person name="Bonometti L."/>
            <person name="Westerberg I."/>
            <person name="Brannstrom I.O."/>
            <person name="Guillou S."/>
            <person name="Cros-Aarteil S."/>
            <person name="Calhoun S."/>
            <person name="Haridas S."/>
            <person name="Kuo A."/>
            <person name="Mondo S."/>
            <person name="Pangilinan J."/>
            <person name="Riley R."/>
            <person name="Labutti K."/>
            <person name="Andreopoulos B."/>
            <person name="Lipzen A."/>
            <person name="Chen C."/>
            <person name="Yanf M."/>
            <person name="Daum C."/>
            <person name="Ng V."/>
            <person name="Clum A."/>
            <person name="Ohm R."/>
            <person name="Martin F."/>
            <person name="Silar P."/>
            <person name="Natvig D."/>
            <person name="Lalanne C."/>
            <person name="Gautier V."/>
            <person name="Ament-Velasquez S.L."/>
            <person name="Kruys A."/>
            <person name="Hutchinson M.I."/>
            <person name="Powell A.J."/>
            <person name="Barry K."/>
            <person name="Miller A.N."/>
            <person name="Grigoriev I.V."/>
            <person name="Debuchy R."/>
            <person name="Gladieux P."/>
            <person name="Thoren M.H."/>
            <person name="Johannesson H."/>
        </authorList>
    </citation>
    <scope>NUCLEOTIDE SEQUENCE</scope>
    <source>
        <strain evidence="5">CBS 892.96</strain>
    </source>
</reference>
<dbReference type="SUPFAM" id="SSF52833">
    <property type="entry name" value="Thioredoxin-like"/>
    <property type="match status" value="1"/>
</dbReference>
<dbReference type="PANTHER" id="PTHR43986:SF10">
    <property type="entry name" value="ELONGATION FACTOR EEF-1B GAMMA SUBUNIT, PUTATIVE (AFU_ORTHOLOGUE AFUA_1G17120)-RELATED"/>
    <property type="match status" value="1"/>
</dbReference>
<gene>
    <name evidence="5" type="ORF">QBC36DRAFT_385529</name>
</gene>
<dbReference type="InterPro" id="IPR036282">
    <property type="entry name" value="Glutathione-S-Trfase_C_sf"/>
</dbReference>
<dbReference type="PROSITE" id="PS50405">
    <property type="entry name" value="GST_CTER"/>
    <property type="match status" value="1"/>
</dbReference>
<dbReference type="SUPFAM" id="SSF47616">
    <property type="entry name" value="GST C-terminal domain-like"/>
    <property type="match status" value="1"/>
</dbReference>
<dbReference type="InterPro" id="IPR004046">
    <property type="entry name" value="GST_C"/>
</dbReference>
<evidence type="ECO:0000256" key="2">
    <source>
        <dbReference type="RuleBase" id="RU003494"/>
    </source>
</evidence>
<name>A0AAN6WD59_9PEZI</name>
<dbReference type="GO" id="GO:0005634">
    <property type="term" value="C:nucleus"/>
    <property type="evidence" value="ECO:0007669"/>
    <property type="project" value="TreeGrafter"/>
</dbReference>
<dbReference type="GO" id="GO:0005737">
    <property type="term" value="C:cytoplasm"/>
    <property type="evidence" value="ECO:0007669"/>
    <property type="project" value="TreeGrafter"/>
</dbReference>
<dbReference type="InterPro" id="IPR050802">
    <property type="entry name" value="EF-GSTs"/>
</dbReference>